<sequence>TAIQASQDCNIIELVNIFGPNIHFYLEDEINSTINTSQNSFDILMQSVRNKVKQLYLPNFLHYKKPNRKQLLQCDIVKWIHQHGGEWKSKEYANSQGK</sequence>
<dbReference type="Proteomes" id="UP000789901">
    <property type="component" value="Unassembled WGS sequence"/>
</dbReference>
<gene>
    <name evidence="1" type="ORF">GMARGA_LOCUS30647</name>
</gene>
<dbReference type="EMBL" id="CAJVQB010043711">
    <property type="protein sequence ID" value="CAG8831382.1"/>
    <property type="molecule type" value="Genomic_DNA"/>
</dbReference>
<feature type="non-terminal residue" evidence="1">
    <location>
        <position position="1"/>
    </location>
</feature>
<reference evidence="1 2" key="1">
    <citation type="submission" date="2021-06" db="EMBL/GenBank/DDBJ databases">
        <authorList>
            <person name="Kallberg Y."/>
            <person name="Tangrot J."/>
            <person name="Rosling A."/>
        </authorList>
    </citation>
    <scope>NUCLEOTIDE SEQUENCE [LARGE SCALE GENOMIC DNA]</scope>
    <source>
        <strain evidence="1 2">120-4 pot B 10/14</strain>
    </source>
</reference>
<accession>A0ABN7WHB5</accession>
<proteinExistence type="predicted"/>
<comment type="caution">
    <text evidence="1">The sequence shown here is derived from an EMBL/GenBank/DDBJ whole genome shotgun (WGS) entry which is preliminary data.</text>
</comment>
<evidence type="ECO:0000313" key="1">
    <source>
        <dbReference type="EMBL" id="CAG8831382.1"/>
    </source>
</evidence>
<name>A0ABN7WHB5_GIGMA</name>
<keyword evidence="2" id="KW-1185">Reference proteome</keyword>
<organism evidence="1 2">
    <name type="scientific">Gigaspora margarita</name>
    <dbReference type="NCBI Taxonomy" id="4874"/>
    <lineage>
        <taxon>Eukaryota</taxon>
        <taxon>Fungi</taxon>
        <taxon>Fungi incertae sedis</taxon>
        <taxon>Mucoromycota</taxon>
        <taxon>Glomeromycotina</taxon>
        <taxon>Glomeromycetes</taxon>
        <taxon>Diversisporales</taxon>
        <taxon>Gigasporaceae</taxon>
        <taxon>Gigaspora</taxon>
    </lineage>
</organism>
<evidence type="ECO:0000313" key="2">
    <source>
        <dbReference type="Proteomes" id="UP000789901"/>
    </source>
</evidence>
<protein>
    <submittedName>
        <fullName evidence="1">16057_t:CDS:1</fullName>
    </submittedName>
</protein>